<keyword evidence="2" id="KW-1185">Reference proteome</keyword>
<dbReference type="Proteomes" id="UP001596507">
    <property type="component" value="Unassembled WGS sequence"/>
</dbReference>
<name>A0ABW2HCB2_9MICO</name>
<evidence type="ECO:0000313" key="1">
    <source>
        <dbReference type="EMBL" id="MFC7268691.1"/>
    </source>
</evidence>
<proteinExistence type="predicted"/>
<evidence type="ECO:0000313" key="2">
    <source>
        <dbReference type="Proteomes" id="UP001596507"/>
    </source>
</evidence>
<organism evidence="1 2">
    <name type="scientific">Microbacterium fluvii</name>
    <dbReference type="NCBI Taxonomy" id="415215"/>
    <lineage>
        <taxon>Bacteria</taxon>
        <taxon>Bacillati</taxon>
        <taxon>Actinomycetota</taxon>
        <taxon>Actinomycetes</taxon>
        <taxon>Micrococcales</taxon>
        <taxon>Microbacteriaceae</taxon>
        <taxon>Microbacterium</taxon>
    </lineage>
</organism>
<dbReference type="RefSeq" id="WP_262873573.1">
    <property type="nucleotide sequence ID" value="NZ_BAABKW010000002.1"/>
</dbReference>
<dbReference type="EMBL" id="JBHTBE010000001">
    <property type="protein sequence ID" value="MFC7268691.1"/>
    <property type="molecule type" value="Genomic_DNA"/>
</dbReference>
<accession>A0ABW2HCB2</accession>
<comment type="caution">
    <text evidence="1">The sequence shown here is derived from an EMBL/GenBank/DDBJ whole genome shotgun (WGS) entry which is preliminary data.</text>
</comment>
<gene>
    <name evidence="1" type="ORF">ACFQRL_06950</name>
</gene>
<protein>
    <submittedName>
        <fullName evidence="1">Uncharacterized protein</fullName>
    </submittedName>
</protein>
<reference evidence="2" key="1">
    <citation type="journal article" date="2019" name="Int. J. Syst. Evol. Microbiol.">
        <title>The Global Catalogue of Microorganisms (GCM) 10K type strain sequencing project: providing services to taxonomists for standard genome sequencing and annotation.</title>
        <authorList>
            <consortium name="The Broad Institute Genomics Platform"/>
            <consortium name="The Broad Institute Genome Sequencing Center for Infectious Disease"/>
            <person name="Wu L."/>
            <person name="Ma J."/>
        </authorList>
    </citation>
    <scope>NUCLEOTIDE SEQUENCE [LARGE SCALE GENOMIC DNA]</scope>
    <source>
        <strain evidence="2">CGMCC 1.15772</strain>
    </source>
</reference>
<sequence>MRFCDHPWFCAHSRTASDAPRSPALSSRLFSEREDDDVEDFDEVEVDDVAGDVWVCATGATTTGSGAGTVSGAST</sequence>